<evidence type="ECO:0000256" key="7">
    <source>
        <dbReference type="ARBA" id="ARBA00022645"/>
    </source>
</evidence>
<keyword evidence="17" id="KW-0325">Glycoprotein</keyword>
<dbReference type="eggNOG" id="COG2234">
    <property type="taxonomic scope" value="Bacteria"/>
</dbReference>
<evidence type="ECO:0000256" key="4">
    <source>
        <dbReference type="ARBA" id="ARBA00004613"/>
    </source>
</evidence>
<proteinExistence type="predicted"/>
<dbReference type="AlphaFoldDB" id="A4BWP8"/>
<evidence type="ECO:0000256" key="13">
    <source>
        <dbReference type="ARBA" id="ARBA00022833"/>
    </source>
</evidence>
<keyword evidence="23" id="KW-1185">Reference proteome</keyword>
<keyword evidence="7" id="KW-0121">Carboxypeptidase</keyword>
<keyword evidence="10" id="KW-0732">Signal</keyword>
<evidence type="ECO:0000256" key="3">
    <source>
        <dbReference type="ARBA" id="ARBA00004555"/>
    </source>
</evidence>
<evidence type="ECO:0000313" key="22">
    <source>
        <dbReference type="EMBL" id="EAR13389.1"/>
    </source>
</evidence>
<evidence type="ECO:0000313" key="23">
    <source>
        <dbReference type="Proteomes" id="UP000003053"/>
    </source>
</evidence>
<keyword evidence="8" id="KW-0645">Protease</keyword>
<keyword evidence="9" id="KW-0479">Metal-binding</keyword>
<dbReference type="PANTHER" id="PTHR12053">
    <property type="entry name" value="PROTEASE FAMILY M28 PLASMA GLUTAMATE CARBOXYPEPTIDASE-RELATED"/>
    <property type="match status" value="1"/>
</dbReference>
<dbReference type="STRING" id="313594.PI23P_02807"/>
<dbReference type="Pfam" id="PF04389">
    <property type="entry name" value="Peptidase_M28"/>
    <property type="match status" value="1"/>
</dbReference>
<dbReference type="Gene3D" id="3.50.30.30">
    <property type="match status" value="1"/>
</dbReference>
<keyword evidence="13" id="KW-0862">Zinc</keyword>
<evidence type="ECO:0000256" key="18">
    <source>
        <dbReference type="ARBA" id="ARBA00023228"/>
    </source>
</evidence>
<evidence type="ECO:0000256" key="10">
    <source>
        <dbReference type="ARBA" id="ARBA00022729"/>
    </source>
</evidence>
<comment type="caution">
    <text evidence="22">The sequence shown here is derived from an EMBL/GenBank/DDBJ whole genome shotgun (WGS) entry which is preliminary data.</text>
</comment>
<keyword evidence="12" id="KW-0256">Endoplasmic reticulum</keyword>
<dbReference type="EMBL" id="AAOG01000001">
    <property type="protein sequence ID" value="EAR13389.1"/>
    <property type="molecule type" value="Genomic_DNA"/>
</dbReference>
<evidence type="ECO:0000256" key="5">
    <source>
        <dbReference type="ARBA" id="ARBA00014116"/>
    </source>
</evidence>
<name>A4BWP8_9FLAO</name>
<dbReference type="GO" id="GO:0005764">
    <property type="term" value="C:lysosome"/>
    <property type="evidence" value="ECO:0007669"/>
    <property type="project" value="UniProtKB-SubCell"/>
</dbReference>
<dbReference type="SUPFAM" id="SSF53187">
    <property type="entry name" value="Zn-dependent exopeptidases"/>
    <property type="match status" value="1"/>
</dbReference>
<dbReference type="GO" id="GO:0006508">
    <property type="term" value="P:proteolysis"/>
    <property type="evidence" value="ECO:0007669"/>
    <property type="project" value="UniProtKB-KW"/>
</dbReference>
<reference evidence="22 23" key="1">
    <citation type="submission" date="2006-02" db="EMBL/GenBank/DDBJ databases">
        <authorList>
            <person name="Murray A."/>
            <person name="Staley J."/>
            <person name="Ferriera S."/>
            <person name="Johnson J."/>
            <person name="Kravitz S."/>
            <person name="Halpern A."/>
            <person name="Remington K."/>
            <person name="Beeson K."/>
            <person name="Tran B."/>
            <person name="Rogers Y.-H."/>
            <person name="Friedman R."/>
            <person name="Venter J.C."/>
        </authorList>
    </citation>
    <scope>NUCLEOTIDE SEQUENCE [LARGE SCALE GENOMIC DNA]</scope>
    <source>
        <strain evidence="22 23">23-P</strain>
    </source>
</reference>
<accession>A4BWP8</accession>
<dbReference type="HOGENOM" id="CLU_476348_0_0_10"/>
<sequence>MLKKIIPFLLFASLLIHCKKEKTIVLSVANYSEIINQQFTGDLAFETTSFVEKYWRVAGNTGFNKTIYKIANDLEKAGFILEENANVNAMLTYRIEKRPLKNPTWESVDATLTINNEKTPLLQHSTNRNMIALNSYSTPKQGITAEVIHIEDIKKLSTLDVKGKIVFAETSPYRIFKTAIIEGKAAGLITYNNPDYLQPEKNTTSIQFRSIPLDTINKPWAIALSFAAKERLKKSLEEGKVILNVNIETNIYPSEELTIIADIKGNEIPKERLVFSAHIQEPGANDNATGVGVALEMASLTAKFIHKKEFQPKRTLTFLWGDEIISTRRYVKEDSIRAKNIKWGISLDMVGENTAKTGGVFLIEKMPDPSAIWTRGNDKHSEWGGSKMRLEQMKPHYLNDFLIDKFKAQGKRANWLVSTNPFEGGSDHVPFLQNNIPSVLFWHFTDQFYHTDNDRIDKVSKTTLKNVGITSLIAAYTLLNADENTAKTMIANLEKTAVHRLNEELKQSEIALHRGDSLSTQVAIITAWKDWYKKSFSTTLDLVSNKQSIEKEITSAHELMDSIAAIITNQLQKKRKKTALVAKINLEF</sequence>
<evidence type="ECO:0000256" key="14">
    <source>
        <dbReference type="ARBA" id="ARBA00023034"/>
    </source>
</evidence>
<dbReference type="RefSeq" id="WP_004569186.1">
    <property type="nucleotide sequence ID" value="NZ_CH724148.1"/>
</dbReference>
<dbReference type="Gene3D" id="3.40.630.10">
    <property type="entry name" value="Zn peptidases"/>
    <property type="match status" value="1"/>
</dbReference>
<dbReference type="PANTHER" id="PTHR12053:SF3">
    <property type="entry name" value="CARBOXYPEPTIDASE Q"/>
    <property type="match status" value="1"/>
</dbReference>
<evidence type="ECO:0000256" key="15">
    <source>
        <dbReference type="ARBA" id="ARBA00023049"/>
    </source>
</evidence>
<dbReference type="InterPro" id="IPR039866">
    <property type="entry name" value="CPQ"/>
</dbReference>
<dbReference type="InterPro" id="IPR007484">
    <property type="entry name" value="Peptidase_M28"/>
</dbReference>
<feature type="domain" description="Peptidase M28" evidence="21">
    <location>
        <begin position="259"/>
        <end position="470"/>
    </location>
</feature>
<evidence type="ECO:0000256" key="17">
    <source>
        <dbReference type="ARBA" id="ARBA00023180"/>
    </source>
</evidence>
<dbReference type="GO" id="GO:0005576">
    <property type="term" value="C:extracellular region"/>
    <property type="evidence" value="ECO:0007669"/>
    <property type="project" value="UniProtKB-SubCell"/>
</dbReference>
<evidence type="ECO:0000256" key="8">
    <source>
        <dbReference type="ARBA" id="ARBA00022670"/>
    </source>
</evidence>
<dbReference type="CDD" id="cd05643">
    <property type="entry name" value="M28_like"/>
    <property type="match status" value="1"/>
</dbReference>
<evidence type="ECO:0000256" key="9">
    <source>
        <dbReference type="ARBA" id="ARBA00022723"/>
    </source>
</evidence>
<evidence type="ECO:0000256" key="1">
    <source>
        <dbReference type="ARBA" id="ARBA00004240"/>
    </source>
</evidence>
<evidence type="ECO:0000256" key="16">
    <source>
        <dbReference type="ARBA" id="ARBA00023145"/>
    </source>
</evidence>
<dbReference type="OrthoDB" id="9762302at2"/>
<comment type="subcellular location">
    <subcellularLocation>
        <location evidence="1">Endoplasmic reticulum</location>
    </subcellularLocation>
    <subcellularLocation>
        <location evidence="3">Golgi apparatus</location>
    </subcellularLocation>
    <subcellularLocation>
        <location evidence="2">Lysosome</location>
    </subcellularLocation>
    <subcellularLocation>
        <location evidence="4">Secreted</location>
    </subcellularLocation>
</comment>
<evidence type="ECO:0000256" key="2">
    <source>
        <dbReference type="ARBA" id="ARBA00004371"/>
    </source>
</evidence>
<evidence type="ECO:0000256" key="6">
    <source>
        <dbReference type="ARBA" id="ARBA00022525"/>
    </source>
</evidence>
<keyword evidence="15" id="KW-0482">Metalloprotease</keyword>
<evidence type="ECO:0000259" key="21">
    <source>
        <dbReference type="Pfam" id="PF04389"/>
    </source>
</evidence>
<comment type="subunit">
    <text evidence="19">Homodimer. The monomeric form is inactive while the homodimer is active.</text>
</comment>
<protein>
    <recommendedName>
        <fullName evidence="5">Carboxypeptidase Q</fullName>
    </recommendedName>
    <alternativeName>
        <fullName evidence="20">Plasma glutamate carboxypeptidase</fullName>
    </alternativeName>
</protein>
<keyword evidence="14" id="KW-0333">Golgi apparatus</keyword>
<evidence type="ECO:0000256" key="12">
    <source>
        <dbReference type="ARBA" id="ARBA00022824"/>
    </source>
</evidence>
<dbReference type="GO" id="GO:0070573">
    <property type="term" value="F:metallodipeptidase activity"/>
    <property type="evidence" value="ECO:0007669"/>
    <property type="project" value="InterPro"/>
</dbReference>
<dbReference type="GO" id="GO:0004180">
    <property type="term" value="F:carboxypeptidase activity"/>
    <property type="evidence" value="ECO:0007669"/>
    <property type="project" value="UniProtKB-KW"/>
</dbReference>
<keyword evidence="6" id="KW-0964">Secreted</keyword>
<gene>
    <name evidence="22" type="ORF">PI23P_02807</name>
</gene>
<evidence type="ECO:0000256" key="19">
    <source>
        <dbReference type="ARBA" id="ARBA00025833"/>
    </source>
</evidence>
<keyword evidence="11" id="KW-0378">Hydrolase</keyword>
<keyword evidence="16" id="KW-0865">Zymogen</keyword>
<keyword evidence="18" id="KW-0458">Lysosome</keyword>
<organism evidence="22 23">
    <name type="scientific">Polaribacter irgensii 23-P</name>
    <dbReference type="NCBI Taxonomy" id="313594"/>
    <lineage>
        <taxon>Bacteria</taxon>
        <taxon>Pseudomonadati</taxon>
        <taxon>Bacteroidota</taxon>
        <taxon>Flavobacteriia</taxon>
        <taxon>Flavobacteriales</taxon>
        <taxon>Flavobacteriaceae</taxon>
    </lineage>
</organism>
<evidence type="ECO:0000256" key="20">
    <source>
        <dbReference type="ARBA" id="ARBA00033328"/>
    </source>
</evidence>
<dbReference type="GO" id="GO:0046872">
    <property type="term" value="F:metal ion binding"/>
    <property type="evidence" value="ECO:0007669"/>
    <property type="project" value="UniProtKB-KW"/>
</dbReference>
<dbReference type="Proteomes" id="UP000003053">
    <property type="component" value="Unassembled WGS sequence"/>
</dbReference>
<evidence type="ECO:0000256" key="11">
    <source>
        <dbReference type="ARBA" id="ARBA00022801"/>
    </source>
</evidence>